<feature type="domain" description="General secretion pathway GspH" evidence="12">
    <location>
        <begin position="51"/>
        <end position="145"/>
    </location>
</feature>
<proteinExistence type="inferred from homology"/>
<keyword evidence="3" id="KW-1003">Cell membrane</keyword>
<dbReference type="EMBL" id="JACOGA010000017">
    <property type="protein sequence ID" value="MBC3875278.1"/>
    <property type="molecule type" value="Genomic_DNA"/>
</dbReference>
<evidence type="ECO:0000256" key="9">
    <source>
        <dbReference type="ARBA" id="ARBA00025772"/>
    </source>
</evidence>
<evidence type="ECO:0000313" key="14">
    <source>
        <dbReference type="Proteomes" id="UP000624279"/>
    </source>
</evidence>
<accession>A0ABR6YFE9</accession>
<dbReference type="Proteomes" id="UP000624279">
    <property type="component" value="Unassembled WGS sequence"/>
</dbReference>
<dbReference type="InterPro" id="IPR022346">
    <property type="entry name" value="T2SS_GspH"/>
</dbReference>
<evidence type="ECO:0000256" key="1">
    <source>
        <dbReference type="ARBA" id="ARBA00004377"/>
    </source>
</evidence>
<dbReference type="SUPFAM" id="SSF54523">
    <property type="entry name" value="Pili subunits"/>
    <property type="match status" value="1"/>
</dbReference>
<dbReference type="InterPro" id="IPR012902">
    <property type="entry name" value="N_methyl_site"/>
</dbReference>
<evidence type="ECO:0000259" key="12">
    <source>
        <dbReference type="Pfam" id="PF12019"/>
    </source>
</evidence>
<reference evidence="13 14" key="1">
    <citation type="submission" date="2020-08" db="EMBL/GenBank/DDBJ databases">
        <title>Novel species isolated from subtropical streams in China.</title>
        <authorList>
            <person name="Lu H."/>
        </authorList>
    </citation>
    <scope>NUCLEOTIDE SEQUENCE [LARGE SCALE GENOMIC DNA]</scope>
    <source>
        <strain evidence="13 14">LX15W</strain>
    </source>
</reference>
<comment type="similarity">
    <text evidence="9">Belongs to the GSP H family.</text>
</comment>
<dbReference type="NCBIfam" id="TIGR02532">
    <property type="entry name" value="IV_pilin_GFxxxE"/>
    <property type="match status" value="1"/>
</dbReference>
<organism evidence="13 14">
    <name type="scientific">Undibacterium flavidum</name>
    <dbReference type="NCBI Taxonomy" id="2762297"/>
    <lineage>
        <taxon>Bacteria</taxon>
        <taxon>Pseudomonadati</taxon>
        <taxon>Pseudomonadota</taxon>
        <taxon>Betaproteobacteria</taxon>
        <taxon>Burkholderiales</taxon>
        <taxon>Oxalobacteraceae</taxon>
        <taxon>Undibacterium</taxon>
    </lineage>
</organism>
<evidence type="ECO:0000256" key="11">
    <source>
        <dbReference type="SAM" id="Phobius"/>
    </source>
</evidence>
<feature type="transmembrane region" description="Helical" evidence="11">
    <location>
        <begin position="12"/>
        <end position="32"/>
    </location>
</feature>
<keyword evidence="7 11" id="KW-1133">Transmembrane helix</keyword>
<keyword evidence="6 11" id="KW-0812">Transmembrane</keyword>
<evidence type="ECO:0000313" key="13">
    <source>
        <dbReference type="EMBL" id="MBC3875278.1"/>
    </source>
</evidence>
<keyword evidence="5" id="KW-0997">Cell inner membrane</keyword>
<evidence type="ECO:0000256" key="8">
    <source>
        <dbReference type="ARBA" id="ARBA00023136"/>
    </source>
</evidence>
<evidence type="ECO:0000256" key="2">
    <source>
        <dbReference type="ARBA" id="ARBA00021549"/>
    </source>
</evidence>
<dbReference type="Pfam" id="PF12019">
    <property type="entry name" value="GspH"/>
    <property type="match status" value="1"/>
</dbReference>
<evidence type="ECO:0000256" key="10">
    <source>
        <dbReference type="ARBA" id="ARBA00030775"/>
    </source>
</evidence>
<evidence type="ECO:0000256" key="7">
    <source>
        <dbReference type="ARBA" id="ARBA00022989"/>
    </source>
</evidence>
<name>A0ABR6YFE9_9BURK</name>
<gene>
    <name evidence="13" type="ORF">H8K55_16945</name>
</gene>
<keyword evidence="4" id="KW-0488">Methylation</keyword>
<dbReference type="RefSeq" id="WP_186943249.1">
    <property type="nucleotide sequence ID" value="NZ_JACOGA010000017.1"/>
</dbReference>
<dbReference type="Pfam" id="PF07963">
    <property type="entry name" value="N_methyl"/>
    <property type="match status" value="1"/>
</dbReference>
<evidence type="ECO:0000256" key="3">
    <source>
        <dbReference type="ARBA" id="ARBA00022475"/>
    </source>
</evidence>
<comment type="caution">
    <text evidence="13">The sequence shown here is derived from an EMBL/GenBank/DDBJ whole genome shotgun (WGS) entry which is preliminary data.</text>
</comment>
<evidence type="ECO:0000256" key="6">
    <source>
        <dbReference type="ARBA" id="ARBA00022692"/>
    </source>
</evidence>
<evidence type="ECO:0000256" key="5">
    <source>
        <dbReference type="ARBA" id="ARBA00022519"/>
    </source>
</evidence>
<dbReference type="InterPro" id="IPR045584">
    <property type="entry name" value="Pilin-like"/>
</dbReference>
<keyword evidence="14" id="KW-1185">Reference proteome</keyword>
<dbReference type="Gene3D" id="3.30.700.10">
    <property type="entry name" value="Glycoprotein, Type 4 Pilin"/>
    <property type="match status" value="1"/>
</dbReference>
<evidence type="ECO:0000256" key="4">
    <source>
        <dbReference type="ARBA" id="ARBA00022481"/>
    </source>
</evidence>
<protein>
    <recommendedName>
        <fullName evidence="2">Type II secretion system protein H</fullName>
    </recommendedName>
    <alternativeName>
        <fullName evidence="10">General secretion pathway protein H</fullName>
    </alternativeName>
</protein>
<keyword evidence="8 11" id="KW-0472">Membrane</keyword>
<sequence>MYYRSLPTARGFTMVELILVMVVFGILSAIAISRFTARVEFDARGFFDQTLSMVRYAQKTAIAQRRTVWVQASQADRIICLTYVQVNANCQSDGGAPVRLPGEQTWFVKSAPTNVSFGSSPVFAFNALGQPSPNAALNFSIYQNGATLVGSIYVEAETGYVH</sequence>
<comment type="subcellular location">
    <subcellularLocation>
        <location evidence="1">Cell inner membrane</location>
        <topology evidence="1">Single-pass membrane protein</topology>
    </subcellularLocation>
</comment>